<dbReference type="InterPro" id="IPR051410">
    <property type="entry name" value="Ferric/Cupric_Reductase"/>
</dbReference>
<dbReference type="SFLD" id="SFLDS00052">
    <property type="entry name" value="Ferric_Reductase_Domain"/>
    <property type="match status" value="1"/>
</dbReference>
<dbReference type="InterPro" id="IPR000719">
    <property type="entry name" value="Prot_kinase_dom"/>
</dbReference>
<sequence length="1451" mass="162281">MEEAMKTASPDTDYELSALETDKSTKMFFPGEGPLPSSAEPANEEASIANSRILNTLVAISRRIFYHPIPAIRLRKGWRPIVFPSIGTITVVIAALAFVILYSFVPQPLFWQGIEFGSPPLAIRAGMIAVAMMPWIVGLSMKANFISIMTGIGHERLNVLHRWLAYICLLLSLIHTIPFYVTPVWDHGGLMVFRAYFQNQHFYVYGTGLAALVPLLFLCLHSLPPLRRRFHELFVTVHVPVSIVLLGMLFWHCHNYLTSWSYLWATVGIWLASYLVRLFYLNWTNPFRMSFLIGEEAAVTLLPENALKITVPTQVKWKPGQYVYLRMPGISMFENHPFTIASLCSDDFPSAYGENYRDMVLVFRPFGGFTKRVLESALDHGPWHTYRAFLDGPYGGMRRSMESFDHVVMIAGGSGVTALVSQLLDLIKRMRDGKAVTKTVQVVWALKRPGTMEWFKEELRICREFAPPDTVTCHFYITAAKRLTQGGTLMSAQTPTRPVSMVFHDKVNDVFQNIASNRYSTSSANRNSLMIRTEANGDAEREKELRQENEDRIRPLPEAHMKPVRSTSRSHLAPSPDRRGSDQEKSRSRSPDIRVVADTPHMPPHPTLHEKRRSRALSLDITSAHETRAAQMQQIATSNNTAQQNFDFGFPSTPTEFQKNLMRFAFMPAAATKARNKTGWTTEWGRPEIPYMLKQMSEEWTGKRTCVFVCGPPGMRVDVSRTVAGLQGKVWAEKGREEIFLHAENYALCWPKMEPVQITARKAVEMELLMIGSCSSTYRLGQVVIKVPRMDEEAEITQENAKASKVEANVYRILGTHDRIVNCLYISPTRDLITLEFHGNGSLKDYVATYGPTQLRKWAKHMIEAVEFIHSKGVGHSDIRLEQWLLDPGMNARLGDSNATGYDECPALGPQGEKALGNENPSHSMPRDPLEDGSVQSDLFALGSALYEIDHGSSPFADADEETIMERFALRQFPSVSNLTLGYIISGTRTLDPFTHNNQLHRNISTMANIDRFRPRHPLGPQIHAVPDREKAYDSAGKKLPWAYDTTAAFLQTDNNDREQQARAREPAEKGAFGKSRGSRRNTSRSRSKTAEPRSVEDERRREQVAAEERVFGSMRKVVRDETGRSALGEMDGNTVSQPNVPSTAAARGKMTEEPEATEVLLYGFGEDLQWSAIDFYERVSGGGTILEDYDRTPQSQLRAFDPTHSISRATLTRSLSKAALRKKNTWAGGDHWIKITFSSREAAELACARSPHIVKGHLIYAEPWQGRGPARDEPIFATQAGVQAVSGNLPSTFSTNNMGMGENQTSPNGSQTISSRTAAGEEDVEELWRGRGMQGGGGAQYYGGNGNTSTATATGNAPGTQQLQQRPPANTLTRLRGAQRATLLPAERALMPKPPKATWTAWLGGGEVIGTTVPRREDGAFDYERAGLYWRVWWWVDGVLGTDFCGLRGD</sequence>
<keyword evidence="11 14" id="KW-0472">Membrane</keyword>
<dbReference type="Pfam" id="PF00069">
    <property type="entry name" value="Pkinase"/>
    <property type="match status" value="1"/>
</dbReference>
<reference evidence="17 18" key="1">
    <citation type="submission" date="2017-03" db="EMBL/GenBank/DDBJ databases">
        <title>Genomes of endolithic fungi from Antarctica.</title>
        <authorList>
            <person name="Coleine C."/>
            <person name="Masonjones S."/>
            <person name="Stajich J.E."/>
        </authorList>
    </citation>
    <scope>NUCLEOTIDE SEQUENCE [LARGE SCALE GENOMIC DNA]</scope>
    <source>
        <strain evidence="17 18">CCFEE 5184</strain>
    </source>
</reference>
<keyword evidence="9" id="KW-0560">Oxidoreductase</keyword>
<evidence type="ECO:0000256" key="11">
    <source>
        <dbReference type="ARBA" id="ARBA00023136"/>
    </source>
</evidence>
<evidence type="ECO:0000313" key="17">
    <source>
        <dbReference type="EMBL" id="TKA67500.1"/>
    </source>
</evidence>
<feature type="compositionally biased region" description="Basic residues" evidence="13">
    <location>
        <begin position="1077"/>
        <end position="1088"/>
    </location>
</feature>
<dbReference type="Gene3D" id="1.10.510.10">
    <property type="entry name" value="Transferase(Phosphotransferase) domain 1"/>
    <property type="match status" value="1"/>
</dbReference>
<evidence type="ECO:0000256" key="1">
    <source>
        <dbReference type="ARBA" id="ARBA00004651"/>
    </source>
</evidence>
<feature type="compositionally biased region" description="Basic and acidic residues" evidence="13">
    <location>
        <begin position="576"/>
        <end position="592"/>
    </location>
</feature>
<dbReference type="EC" id="1.16.1.9" evidence="3"/>
<accession>A0A4U0WV19</accession>
<dbReference type="InterPro" id="IPR011009">
    <property type="entry name" value="Kinase-like_dom_sf"/>
</dbReference>
<dbReference type="InterPro" id="IPR017927">
    <property type="entry name" value="FAD-bd_FR_type"/>
</dbReference>
<dbReference type="Gene3D" id="3.30.70.330">
    <property type="match status" value="1"/>
</dbReference>
<feature type="compositionally biased region" description="Basic and acidic residues" evidence="13">
    <location>
        <begin position="1089"/>
        <end position="1104"/>
    </location>
</feature>
<feature type="compositionally biased region" description="Basic and acidic residues" evidence="13">
    <location>
        <begin position="538"/>
        <end position="561"/>
    </location>
</feature>
<feature type="transmembrane region" description="Helical" evidence="14">
    <location>
        <begin position="163"/>
        <end position="182"/>
    </location>
</feature>
<feature type="region of interest" description="Disordered" evidence="13">
    <location>
        <begin position="1299"/>
        <end position="1322"/>
    </location>
</feature>
<evidence type="ECO:0000256" key="12">
    <source>
        <dbReference type="ARBA" id="ARBA00048483"/>
    </source>
</evidence>
<comment type="similarity">
    <text evidence="2">Belongs to the ferric reductase (FRE) family.</text>
</comment>
<evidence type="ECO:0000313" key="18">
    <source>
        <dbReference type="Proteomes" id="UP000309340"/>
    </source>
</evidence>
<evidence type="ECO:0000256" key="4">
    <source>
        <dbReference type="ARBA" id="ARBA00022448"/>
    </source>
</evidence>
<name>A0A4U0WV19_9PEZI</name>
<dbReference type="GO" id="GO:0006826">
    <property type="term" value="P:iron ion transport"/>
    <property type="evidence" value="ECO:0007669"/>
    <property type="project" value="UniProtKB-ARBA"/>
</dbReference>
<feature type="domain" description="Protein kinase" evidence="15">
    <location>
        <begin position="763"/>
        <end position="1073"/>
    </location>
</feature>
<feature type="transmembrane region" description="Helical" evidence="14">
    <location>
        <begin position="233"/>
        <end position="251"/>
    </location>
</feature>
<feature type="transmembrane region" description="Helical" evidence="14">
    <location>
        <begin position="202"/>
        <end position="221"/>
    </location>
</feature>
<keyword evidence="5" id="KW-1003">Cell membrane</keyword>
<dbReference type="Pfam" id="PF08022">
    <property type="entry name" value="FAD_binding_8"/>
    <property type="match status" value="1"/>
</dbReference>
<evidence type="ECO:0000256" key="5">
    <source>
        <dbReference type="ARBA" id="ARBA00022475"/>
    </source>
</evidence>
<dbReference type="Pfam" id="PF08030">
    <property type="entry name" value="NAD_binding_6"/>
    <property type="match status" value="1"/>
</dbReference>
<evidence type="ECO:0000259" key="15">
    <source>
        <dbReference type="PROSITE" id="PS50011"/>
    </source>
</evidence>
<keyword evidence="8 14" id="KW-1133">Transmembrane helix</keyword>
<dbReference type="PROSITE" id="PS51384">
    <property type="entry name" value="FAD_FR"/>
    <property type="match status" value="1"/>
</dbReference>
<dbReference type="InterPro" id="IPR013121">
    <property type="entry name" value="Fe_red_NAD-bd_6"/>
</dbReference>
<dbReference type="GO" id="GO:0004672">
    <property type="term" value="F:protein kinase activity"/>
    <property type="evidence" value="ECO:0007669"/>
    <property type="project" value="InterPro"/>
</dbReference>
<evidence type="ECO:0000259" key="16">
    <source>
        <dbReference type="PROSITE" id="PS51384"/>
    </source>
</evidence>
<dbReference type="SUPFAM" id="SSF56112">
    <property type="entry name" value="Protein kinase-like (PK-like)"/>
    <property type="match status" value="1"/>
</dbReference>
<keyword evidence="10" id="KW-0406">Ion transport</keyword>
<keyword evidence="4" id="KW-0813">Transport</keyword>
<evidence type="ECO:0000256" key="13">
    <source>
        <dbReference type="SAM" id="MobiDB-lite"/>
    </source>
</evidence>
<protein>
    <recommendedName>
        <fullName evidence="3">ferric-chelate reductase (NADPH)</fullName>
        <ecNumber evidence="3">1.16.1.9</ecNumber>
    </recommendedName>
</protein>
<dbReference type="SMART" id="SM00220">
    <property type="entry name" value="S_TKc"/>
    <property type="match status" value="1"/>
</dbReference>
<dbReference type="PANTHER" id="PTHR32361:SF23">
    <property type="entry name" value="FERRIC-CHELATE REDUCTASE"/>
    <property type="match status" value="1"/>
</dbReference>
<dbReference type="SUPFAM" id="SSF52343">
    <property type="entry name" value="Ferredoxin reductase-like, C-terminal NADP-linked domain"/>
    <property type="match status" value="1"/>
</dbReference>
<feature type="region of interest" description="Disordered" evidence="13">
    <location>
        <begin position="901"/>
        <end position="931"/>
    </location>
</feature>
<comment type="catalytic activity">
    <reaction evidence="12">
        <text>2 a Fe(II)-siderophore + NADP(+) + H(+) = 2 a Fe(III)-siderophore + NADPH</text>
        <dbReference type="Rhea" id="RHEA:28795"/>
        <dbReference type="Rhea" id="RHEA-COMP:11342"/>
        <dbReference type="Rhea" id="RHEA-COMP:11344"/>
        <dbReference type="ChEBI" id="CHEBI:15378"/>
        <dbReference type="ChEBI" id="CHEBI:29033"/>
        <dbReference type="ChEBI" id="CHEBI:29034"/>
        <dbReference type="ChEBI" id="CHEBI:57783"/>
        <dbReference type="ChEBI" id="CHEBI:58349"/>
        <dbReference type="EC" id="1.16.1.9"/>
    </reaction>
</comment>
<dbReference type="Pfam" id="PF01794">
    <property type="entry name" value="Ferric_reduct"/>
    <property type="match status" value="1"/>
</dbReference>
<dbReference type="PROSITE" id="PS50011">
    <property type="entry name" value="PROTEIN_KINASE_DOM"/>
    <property type="match status" value="1"/>
</dbReference>
<feature type="compositionally biased region" description="Polar residues" evidence="13">
    <location>
        <begin position="1299"/>
        <end position="1318"/>
    </location>
</feature>
<dbReference type="GO" id="GO:0005886">
    <property type="term" value="C:plasma membrane"/>
    <property type="evidence" value="ECO:0007669"/>
    <property type="project" value="UniProtKB-SubCell"/>
</dbReference>
<feature type="transmembrane region" description="Helical" evidence="14">
    <location>
        <begin position="407"/>
        <end position="424"/>
    </location>
</feature>
<organism evidence="17 18">
    <name type="scientific">Friedmanniomyces simplex</name>
    <dbReference type="NCBI Taxonomy" id="329884"/>
    <lineage>
        <taxon>Eukaryota</taxon>
        <taxon>Fungi</taxon>
        <taxon>Dikarya</taxon>
        <taxon>Ascomycota</taxon>
        <taxon>Pezizomycotina</taxon>
        <taxon>Dothideomycetes</taxon>
        <taxon>Dothideomycetidae</taxon>
        <taxon>Mycosphaerellales</taxon>
        <taxon>Teratosphaeriaceae</taxon>
        <taxon>Friedmanniomyces</taxon>
    </lineage>
</organism>
<dbReference type="GO" id="GO:0052851">
    <property type="term" value="F:ferric-chelate reductase (NADPH) activity"/>
    <property type="evidence" value="ECO:0007669"/>
    <property type="project" value="UniProtKB-EC"/>
</dbReference>
<dbReference type="STRING" id="329884.A0A4U0WV19"/>
<dbReference type="SUPFAM" id="SSF63380">
    <property type="entry name" value="Riboflavin synthase domain-like"/>
    <property type="match status" value="1"/>
</dbReference>
<dbReference type="PANTHER" id="PTHR32361">
    <property type="entry name" value="FERRIC/CUPRIC REDUCTASE TRANSMEMBRANE COMPONENT"/>
    <property type="match status" value="1"/>
</dbReference>
<dbReference type="SFLD" id="SFLDG01168">
    <property type="entry name" value="Ferric_reductase_subgroup_(FRE"/>
    <property type="match status" value="1"/>
</dbReference>
<dbReference type="InterPro" id="IPR039261">
    <property type="entry name" value="FNR_nucleotide-bd"/>
</dbReference>
<feature type="region of interest" description="Disordered" evidence="13">
    <location>
        <begin position="526"/>
        <end position="614"/>
    </location>
</feature>
<dbReference type="Proteomes" id="UP000309340">
    <property type="component" value="Unassembled WGS sequence"/>
</dbReference>
<dbReference type="Gene3D" id="3.40.50.80">
    <property type="entry name" value="Nucleotide-binding domain of ferredoxin-NADP reductase (FNR) module"/>
    <property type="match status" value="2"/>
</dbReference>
<evidence type="ECO:0000256" key="2">
    <source>
        <dbReference type="ARBA" id="ARBA00006278"/>
    </source>
</evidence>
<dbReference type="GO" id="GO:0006879">
    <property type="term" value="P:intracellular iron ion homeostasis"/>
    <property type="evidence" value="ECO:0007669"/>
    <property type="project" value="TreeGrafter"/>
</dbReference>
<evidence type="ECO:0000256" key="6">
    <source>
        <dbReference type="ARBA" id="ARBA00022692"/>
    </source>
</evidence>
<feature type="compositionally biased region" description="Polar residues" evidence="13">
    <location>
        <begin position="1134"/>
        <end position="1143"/>
    </location>
</feature>
<feature type="transmembrane region" description="Helical" evidence="14">
    <location>
        <begin position="263"/>
        <end position="283"/>
    </location>
</feature>
<keyword evidence="6 14" id="KW-0812">Transmembrane</keyword>
<feature type="transmembrane region" description="Helical" evidence="14">
    <location>
        <begin position="122"/>
        <end position="142"/>
    </location>
</feature>
<dbReference type="EMBL" id="NAJQ01000567">
    <property type="protein sequence ID" value="TKA67500.1"/>
    <property type="molecule type" value="Genomic_DNA"/>
</dbReference>
<dbReference type="InterPro" id="IPR017938">
    <property type="entry name" value="Riboflavin_synthase-like_b-brl"/>
</dbReference>
<dbReference type="OrthoDB" id="167398at2759"/>
<feature type="region of interest" description="Disordered" evidence="13">
    <location>
        <begin position="1056"/>
        <end position="1104"/>
    </location>
</feature>
<comment type="caution">
    <text evidence="17">The sequence shown here is derived from an EMBL/GenBank/DDBJ whole genome shotgun (WGS) entry which is preliminary data.</text>
</comment>
<dbReference type="GO" id="GO:0005524">
    <property type="term" value="F:ATP binding"/>
    <property type="evidence" value="ECO:0007669"/>
    <property type="project" value="InterPro"/>
</dbReference>
<keyword evidence="7" id="KW-0249">Electron transport</keyword>
<evidence type="ECO:0000256" key="8">
    <source>
        <dbReference type="ARBA" id="ARBA00022989"/>
    </source>
</evidence>
<feature type="region of interest" description="Disordered" evidence="13">
    <location>
        <begin position="1127"/>
        <end position="1153"/>
    </location>
</feature>
<dbReference type="InterPro" id="IPR013112">
    <property type="entry name" value="FAD-bd_8"/>
</dbReference>
<evidence type="ECO:0000256" key="9">
    <source>
        <dbReference type="ARBA" id="ARBA00023002"/>
    </source>
</evidence>
<gene>
    <name evidence="17" type="ORF">B0A55_08430</name>
</gene>
<keyword evidence="18" id="KW-1185">Reference proteome</keyword>
<dbReference type="GO" id="GO:0015677">
    <property type="term" value="P:copper ion import"/>
    <property type="evidence" value="ECO:0007669"/>
    <property type="project" value="TreeGrafter"/>
</dbReference>
<evidence type="ECO:0000256" key="14">
    <source>
        <dbReference type="SAM" id="Phobius"/>
    </source>
</evidence>
<dbReference type="InterPro" id="IPR012677">
    <property type="entry name" value="Nucleotide-bd_a/b_plait_sf"/>
</dbReference>
<evidence type="ECO:0000256" key="10">
    <source>
        <dbReference type="ARBA" id="ARBA00023065"/>
    </source>
</evidence>
<dbReference type="CDD" id="cd06186">
    <property type="entry name" value="NOX_Duox_like_FAD_NADP"/>
    <property type="match status" value="1"/>
</dbReference>
<feature type="compositionally biased region" description="Basic and acidic residues" evidence="13">
    <location>
        <begin position="1056"/>
        <end position="1069"/>
    </location>
</feature>
<evidence type="ECO:0000256" key="3">
    <source>
        <dbReference type="ARBA" id="ARBA00012668"/>
    </source>
</evidence>
<evidence type="ECO:0000256" key="7">
    <source>
        <dbReference type="ARBA" id="ARBA00022982"/>
    </source>
</evidence>
<feature type="transmembrane region" description="Helical" evidence="14">
    <location>
        <begin position="81"/>
        <end position="102"/>
    </location>
</feature>
<comment type="subcellular location">
    <subcellularLocation>
        <location evidence="1">Cell membrane</location>
        <topology evidence="1">Multi-pass membrane protein</topology>
    </subcellularLocation>
</comment>
<proteinExistence type="inferred from homology"/>
<dbReference type="InterPro" id="IPR013130">
    <property type="entry name" value="Fe3_Rdtase_TM_dom"/>
</dbReference>
<feature type="domain" description="FAD-binding FR-type" evidence="16">
    <location>
        <begin position="286"/>
        <end position="400"/>
    </location>
</feature>